<dbReference type="RefSeq" id="XP_022765978.1">
    <property type="nucleotide sequence ID" value="XM_022910243.1"/>
</dbReference>
<dbReference type="PANTHER" id="PTHR45642:SF135">
    <property type="entry name" value="GDSL ESTERASE_LIPASE EXL2"/>
    <property type="match status" value="1"/>
</dbReference>
<evidence type="ECO:0000256" key="3">
    <source>
        <dbReference type="SAM" id="SignalP"/>
    </source>
</evidence>
<dbReference type="InterPro" id="IPR001087">
    <property type="entry name" value="GDSL"/>
</dbReference>
<dbReference type="GO" id="GO:0016298">
    <property type="term" value="F:lipase activity"/>
    <property type="evidence" value="ECO:0007669"/>
    <property type="project" value="InterPro"/>
</dbReference>
<dbReference type="InterPro" id="IPR008265">
    <property type="entry name" value="Lipase_GDSL_AS"/>
</dbReference>
<dbReference type="Gene3D" id="3.40.50.1110">
    <property type="entry name" value="SGNH hydrolase"/>
    <property type="match status" value="2"/>
</dbReference>
<gene>
    <name evidence="5" type="primary">LOC111310863</name>
</gene>
<keyword evidence="2" id="KW-0472">Membrane</keyword>
<evidence type="ECO:0000256" key="1">
    <source>
        <dbReference type="ARBA" id="ARBA00008668"/>
    </source>
</evidence>
<comment type="similarity">
    <text evidence="1">Belongs to the 'GDSL' lipolytic enzyme family.</text>
</comment>
<organism evidence="4 5">
    <name type="scientific">Durio zibethinus</name>
    <name type="common">Durian</name>
    <dbReference type="NCBI Taxonomy" id="66656"/>
    <lineage>
        <taxon>Eukaryota</taxon>
        <taxon>Viridiplantae</taxon>
        <taxon>Streptophyta</taxon>
        <taxon>Embryophyta</taxon>
        <taxon>Tracheophyta</taxon>
        <taxon>Spermatophyta</taxon>
        <taxon>Magnoliopsida</taxon>
        <taxon>eudicotyledons</taxon>
        <taxon>Gunneridae</taxon>
        <taxon>Pentapetalae</taxon>
        <taxon>rosids</taxon>
        <taxon>malvids</taxon>
        <taxon>Malvales</taxon>
        <taxon>Malvaceae</taxon>
        <taxon>Helicteroideae</taxon>
        <taxon>Durio</taxon>
    </lineage>
</organism>
<keyword evidence="3" id="KW-0732">Signal</keyword>
<feature type="signal peptide" evidence="3">
    <location>
        <begin position="1"/>
        <end position="23"/>
    </location>
</feature>
<dbReference type="GeneID" id="111310863"/>
<dbReference type="Proteomes" id="UP000515121">
    <property type="component" value="Unplaced"/>
</dbReference>
<dbReference type="InterPro" id="IPR036514">
    <property type="entry name" value="SGNH_hydro_sf"/>
</dbReference>
<proteinExistence type="inferred from homology"/>
<accession>A0A6P6AMD6</accession>
<sequence>MPSASSNFLLPLCAILVFYNTDASMGDVGSPAPGNTQNQTFSALLAFGDSILDTGNNNNLFTVTKCNFPPYGRDFPGGKATGRFGNGKVFSDLIGSLGIKPVMPAFLDPNFQNEDLETGACFASGGSGLDKLTARIQNILSITDQFNLFKQYVAKLEGAVGAEKANATISNSLFLTSSGNNDIGITYFSILRNDINQYTTQLVGWASSFLKVKDLLIFLFRILFNIELKKKLKYLSSQWNLVKGFAWTGSKELLDLIQNPNKYGFDDSTRGCCGTGTFEVAYMCNQLNPFTCPNTSNQVFWDTAHPSERAIQDYCLGSHGQNFTAAFGLICCFSFKFLLFVSNVLTFSVHQ</sequence>
<dbReference type="PANTHER" id="PTHR45642">
    <property type="entry name" value="GDSL ESTERASE/LIPASE EXL3"/>
    <property type="match status" value="1"/>
</dbReference>
<protein>
    <submittedName>
        <fullName evidence="5">GDSL esterase/lipase At3g43570-like</fullName>
    </submittedName>
</protein>
<evidence type="ECO:0000256" key="2">
    <source>
        <dbReference type="SAM" id="Phobius"/>
    </source>
</evidence>
<feature type="chain" id="PRO_5028100077" evidence="3">
    <location>
        <begin position="24"/>
        <end position="351"/>
    </location>
</feature>
<dbReference type="PROSITE" id="PS01098">
    <property type="entry name" value="LIPASE_GDSL_SER"/>
    <property type="match status" value="1"/>
</dbReference>
<dbReference type="KEGG" id="dzi:111310863"/>
<dbReference type="AlphaFoldDB" id="A0A6P6AMD6"/>
<reference evidence="5" key="1">
    <citation type="submission" date="2025-08" db="UniProtKB">
        <authorList>
            <consortium name="RefSeq"/>
        </authorList>
    </citation>
    <scope>IDENTIFICATION</scope>
    <source>
        <tissue evidence="5">Fruit stalk</tissue>
    </source>
</reference>
<name>A0A6P6AMD6_DURZI</name>
<dbReference type="GO" id="GO:0006629">
    <property type="term" value="P:lipid metabolic process"/>
    <property type="evidence" value="ECO:0007669"/>
    <property type="project" value="InterPro"/>
</dbReference>
<evidence type="ECO:0000313" key="4">
    <source>
        <dbReference type="Proteomes" id="UP000515121"/>
    </source>
</evidence>
<keyword evidence="2" id="KW-1133">Transmembrane helix</keyword>
<dbReference type="Pfam" id="PF00657">
    <property type="entry name" value="Lipase_GDSL"/>
    <property type="match status" value="1"/>
</dbReference>
<keyword evidence="4" id="KW-1185">Reference proteome</keyword>
<dbReference type="InterPro" id="IPR050592">
    <property type="entry name" value="GDSL_lipolytic_enzyme"/>
</dbReference>
<feature type="transmembrane region" description="Helical" evidence="2">
    <location>
        <begin position="323"/>
        <end position="345"/>
    </location>
</feature>
<keyword evidence="2" id="KW-0812">Transmembrane</keyword>
<evidence type="ECO:0000313" key="5">
    <source>
        <dbReference type="RefSeq" id="XP_022765978.1"/>
    </source>
</evidence>
<dbReference type="OrthoDB" id="1600564at2759"/>
<dbReference type="GO" id="GO:0005576">
    <property type="term" value="C:extracellular region"/>
    <property type="evidence" value="ECO:0007669"/>
    <property type="project" value="TreeGrafter"/>
</dbReference>